<keyword evidence="2 7" id="KW-0963">Cytoplasm</keyword>
<dbReference type="CDD" id="cd07503">
    <property type="entry name" value="HAD_HisB-N"/>
    <property type="match status" value="1"/>
</dbReference>
<gene>
    <name evidence="8" type="ORF">SADO_08307</name>
</gene>
<evidence type="ECO:0000313" key="8">
    <source>
        <dbReference type="EMBL" id="MES1929244.1"/>
    </source>
</evidence>
<dbReference type="InterPro" id="IPR006543">
    <property type="entry name" value="Histidinol-phos"/>
</dbReference>
<dbReference type="Gene3D" id="3.40.50.1000">
    <property type="entry name" value="HAD superfamily/HAD-like"/>
    <property type="match status" value="1"/>
</dbReference>
<dbReference type="RefSeq" id="WP_353110736.1">
    <property type="nucleotide sequence ID" value="NZ_APND01000002.1"/>
</dbReference>
<keyword evidence="5 7" id="KW-0119">Carbohydrate metabolism</keyword>
<comment type="caution">
    <text evidence="8">The sequence shown here is derived from an EMBL/GenBank/DDBJ whole genome shotgun (WGS) entry which is preliminary data.</text>
</comment>
<sequence length="187" mass="20146">MKLVILDRDGVINEDSDDFIKSPAEWRPIPGSLEAIVKLKHAGFRVAVASNQSGLARGLFDYDTLFAIHDKMTRMLADIGTQLDGIFFCPHGPDDGCACRKPGTGLLDDIARRFGVSIKGVPFIGDSDTDMQAAQSAGARPIFVRTGKPGSNDKYDANDHVVVHANLAAAADALIEEQTARRHKKSG</sequence>
<keyword evidence="4 7" id="KW-0378">Hydrolase</keyword>
<dbReference type="InterPro" id="IPR023214">
    <property type="entry name" value="HAD_sf"/>
</dbReference>
<evidence type="ECO:0000313" key="9">
    <source>
        <dbReference type="Proteomes" id="UP001460888"/>
    </source>
</evidence>
<dbReference type="NCBIfam" id="TIGR01662">
    <property type="entry name" value="HAD-SF-IIIA"/>
    <property type="match status" value="1"/>
</dbReference>
<dbReference type="InterPro" id="IPR004446">
    <property type="entry name" value="Heptose_bisP_phosphatase"/>
</dbReference>
<name>A0ABV2B1I3_9GAMM</name>
<dbReference type="Pfam" id="PF13242">
    <property type="entry name" value="Hydrolase_like"/>
    <property type="match status" value="1"/>
</dbReference>
<dbReference type="PIRSF" id="PIRSF004682">
    <property type="entry name" value="GmhB"/>
    <property type="match status" value="1"/>
</dbReference>
<dbReference type="PANTHER" id="PTHR42891">
    <property type="entry name" value="D-GLYCERO-BETA-D-MANNO-HEPTOSE-1,7-BISPHOSPHATE 7-PHOSPHATASE"/>
    <property type="match status" value="1"/>
</dbReference>
<evidence type="ECO:0000256" key="6">
    <source>
        <dbReference type="ARBA" id="ARBA00031828"/>
    </source>
</evidence>
<dbReference type="Proteomes" id="UP001460888">
    <property type="component" value="Unassembled WGS sequence"/>
</dbReference>
<evidence type="ECO:0000256" key="2">
    <source>
        <dbReference type="ARBA" id="ARBA00022490"/>
    </source>
</evidence>
<proteinExistence type="inferred from homology"/>
<comment type="subcellular location">
    <subcellularLocation>
        <location evidence="1 7">Cytoplasm</location>
    </subcellularLocation>
</comment>
<evidence type="ECO:0000256" key="5">
    <source>
        <dbReference type="ARBA" id="ARBA00023277"/>
    </source>
</evidence>
<keyword evidence="9" id="KW-1185">Reference proteome</keyword>
<dbReference type="EC" id="3.1.3.-" evidence="7"/>
<keyword evidence="3" id="KW-0479">Metal-binding</keyword>
<dbReference type="PANTHER" id="PTHR42891:SF1">
    <property type="entry name" value="D-GLYCERO-BETA-D-MANNO-HEPTOSE-1,7-BISPHOSPHATE 7-PHOSPHATASE"/>
    <property type="match status" value="1"/>
</dbReference>
<dbReference type="InterPro" id="IPR036412">
    <property type="entry name" value="HAD-like_sf"/>
</dbReference>
<dbReference type="InterPro" id="IPR006549">
    <property type="entry name" value="HAD-SF_hydro_IIIA"/>
</dbReference>
<evidence type="ECO:0000256" key="3">
    <source>
        <dbReference type="ARBA" id="ARBA00022723"/>
    </source>
</evidence>
<reference evidence="8 9" key="1">
    <citation type="submission" date="2013-03" db="EMBL/GenBank/DDBJ databases">
        <title>Salinisphaera dokdonensis CL-ES53 Genome Sequencing.</title>
        <authorList>
            <person name="Li C."/>
            <person name="Lai Q."/>
            <person name="Shao Z."/>
        </authorList>
    </citation>
    <scope>NUCLEOTIDE SEQUENCE [LARGE SCALE GENOMIC DNA]</scope>
    <source>
        <strain evidence="8 9">CL-ES53</strain>
    </source>
</reference>
<accession>A0ABV2B1I3</accession>
<dbReference type="SUPFAM" id="SSF56784">
    <property type="entry name" value="HAD-like"/>
    <property type="match status" value="1"/>
</dbReference>
<evidence type="ECO:0000256" key="1">
    <source>
        <dbReference type="ARBA" id="ARBA00004496"/>
    </source>
</evidence>
<protein>
    <recommendedName>
        <fullName evidence="6 7">D,D-heptose 1,7-bisphosphate phosphatase</fullName>
        <ecNumber evidence="7">3.1.3.-</ecNumber>
    </recommendedName>
</protein>
<comment type="similarity">
    <text evidence="7">Belongs to the gmhB family.</text>
</comment>
<evidence type="ECO:0000256" key="7">
    <source>
        <dbReference type="PIRNR" id="PIRNR004682"/>
    </source>
</evidence>
<dbReference type="NCBIfam" id="TIGR01656">
    <property type="entry name" value="Histidinol-ppas"/>
    <property type="match status" value="1"/>
</dbReference>
<dbReference type="NCBIfam" id="NF006506">
    <property type="entry name" value="PRK08942.1"/>
    <property type="match status" value="1"/>
</dbReference>
<organism evidence="8 9">
    <name type="scientific">Salinisphaera dokdonensis CL-ES53</name>
    <dbReference type="NCBI Taxonomy" id="1304272"/>
    <lineage>
        <taxon>Bacteria</taxon>
        <taxon>Pseudomonadati</taxon>
        <taxon>Pseudomonadota</taxon>
        <taxon>Gammaproteobacteria</taxon>
        <taxon>Salinisphaerales</taxon>
        <taxon>Salinisphaeraceae</taxon>
        <taxon>Salinisphaera</taxon>
    </lineage>
</organism>
<evidence type="ECO:0000256" key="4">
    <source>
        <dbReference type="ARBA" id="ARBA00022801"/>
    </source>
</evidence>
<dbReference type="EMBL" id="APND01000002">
    <property type="protein sequence ID" value="MES1929244.1"/>
    <property type="molecule type" value="Genomic_DNA"/>
</dbReference>